<name>A0AAX1F9C0_9NEIS</name>
<evidence type="ECO:0000313" key="3">
    <source>
        <dbReference type="Proteomes" id="UP000326695"/>
    </source>
</evidence>
<dbReference type="AlphaFoldDB" id="A0AAX1F9C0"/>
<organism evidence="2 3">
    <name type="scientific">Eikenella exigua</name>
    <dbReference type="NCBI Taxonomy" id="2528037"/>
    <lineage>
        <taxon>Bacteria</taxon>
        <taxon>Pseudomonadati</taxon>
        <taxon>Pseudomonadota</taxon>
        <taxon>Betaproteobacteria</taxon>
        <taxon>Neisseriales</taxon>
        <taxon>Neisseriaceae</taxon>
        <taxon>Eikenella</taxon>
    </lineage>
</organism>
<evidence type="ECO:0000259" key="1">
    <source>
        <dbReference type="Pfam" id="PF13490"/>
    </source>
</evidence>
<sequence>MLKCQQAAELISLQHDRPLSLLEYWQLRLHLLVCSPCKHYRKQLYTIELAMEHLRQDQGRDKR</sequence>
<evidence type="ECO:0000313" key="2">
    <source>
        <dbReference type="EMBL" id="QED92535.1"/>
    </source>
</evidence>
<dbReference type="EMBL" id="CP038018">
    <property type="protein sequence ID" value="QED92535.1"/>
    <property type="molecule type" value="Genomic_DNA"/>
</dbReference>
<dbReference type="Pfam" id="PF13490">
    <property type="entry name" value="zf-HC2"/>
    <property type="match status" value="1"/>
</dbReference>
<accession>A0AAX1F9C0</accession>
<gene>
    <name evidence="2" type="ORF">EZJ17_07890</name>
</gene>
<proteinExistence type="predicted"/>
<feature type="domain" description="Putative zinc-finger" evidence="1">
    <location>
        <begin position="4"/>
        <end position="37"/>
    </location>
</feature>
<dbReference type="Proteomes" id="UP000326695">
    <property type="component" value="Chromosome"/>
</dbReference>
<dbReference type="KEGG" id="eex:EZJ17_07890"/>
<dbReference type="InterPro" id="IPR027383">
    <property type="entry name" value="Znf_put"/>
</dbReference>
<protein>
    <submittedName>
        <fullName evidence="2">Zf-HC2 domain-containing protein</fullName>
    </submittedName>
</protein>
<keyword evidence="3" id="KW-1185">Reference proteome</keyword>
<reference evidence="3" key="1">
    <citation type="journal article" date="2019" name="J. Anim. Genet.">
        <title>Description and whole genome sequencing of Eikenella exigua sp. nov., isolated from brain abscess and blood.</title>
        <authorList>
            <person name="Stormo K.A."/>
            <person name="Nygaard R.M."/>
            <person name="Bruvold T.S."/>
            <person name="Dimmen G."/>
            <person name="Lindemann P.C."/>
            <person name="Jordal S."/>
            <person name="Kommedal O."/>
        </authorList>
    </citation>
    <scope>NUCLEOTIDE SEQUENCE [LARGE SCALE GENOMIC DNA]</scope>
    <source>
        <strain evidence="3">PXX</strain>
    </source>
</reference>